<dbReference type="Gene3D" id="3.40.50.300">
    <property type="entry name" value="P-loop containing nucleotide triphosphate hydrolases"/>
    <property type="match status" value="1"/>
</dbReference>
<organism evidence="19 20">
    <name type="scientific">Zoogloea oryzae</name>
    <dbReference type="NCBI Taxonomy" id="310767"/>
    <lineage>
        <taxon>Bacteria</taxon>
        <taxon>Pseudomonadati</taxon>
        <taxon>Pseudomonadota</taxon>
        <taxon>Betaproteobacteria</taxon>
        <taxon>Rhodocyclales</taxon>
        <taxon>Zoogloeaceae</taxon>
        <taxon>Zoogloea</taxon>
    </lineage>
</organism>
<accession>A0ABQ6F841</accession>
<keyword evidence="9" id="KW-0067">ATP-binding</keyword>
<evidence type="ECO:0000259" key="17">
    <source>
        <dbReference type="Pfam" id="PF13614"/>
    </source>
</evidence>
<dbReference type="PANTHER" id="PTHR32309:SF32">
    <property type="entry name" value="TYROSINE-PROTEIN KINASE ETK-RELATED"/>
    <property type="match status" value="1"/>
</dbReference>
<feature type="domain" description="Tyrosine-protein kinase G-rich" evidence="18">
    <location>
        <begin position="392"/>
        <end position="472"/>
    </location>
</feature>
<dbReference type="Pfam" id="PF02706">
    <property type="entry name" value="Wzz"/>
    <property type="match status" value="1"/>
</dbReference>
<dbReference type="Pfam" id="PF23607">
    <property type="entry name" value="WZC_N"/>
    <property type="match status" value="1"/>
</dbReference>
<feature type="domain" description="AAA" evidence="17">
    <location>
        <begin position="552"/>
        <end position="671"/>
    </location>
</feature>
<protein>
    <submittedName>
        <fullName evidence="19">Protein-tyrosine kinase</fullName>
    </submittedName>
</protein>
<evidence type="ECO:0000313" key="19">
    <source>
        <dbReference type="EMBL" id="GLT20765.1"/>
    </source>
</evidence>
<evidence type="ECO:0000256" key="1">
    <source>
        <dbReference type="ARBA" id="ARBA00004429"/>
    </source>
</evidence>
<evidence type="ECO:0000259" key="16">
    <source>
        <dbReference type="Pfam" id="PF02706"/>
    </source>
</evidence>
<dbReference type="GO" id="GO:0004713">
    <property type="term" value="F:protein tyrosine kinase activity"/>
    <property type="evidence" value="ECO:0007669"/>
    <property type="project" value="UniProtKB-KW"/>
</dbReference>
<feature type="transmembrane region" description="Helical" evidence="15">
    <location>
        <begin position="41"/>
        <end position="60"/>
    </location>
</feature>
<feature type="coiled-coil region" evidence="14">
    <location>
        <begin position="280"/>
        <end position="386"/>
    </location>
</feature>
<evidence type="ECO:0000256" key="13">
    <source>
        <dbReference type="ARBA" id="ARBA00053015"/>
    </source>
</evidence>
<evidence type="ECO:0000256" key="11">
    <source>
        <dbReference type="ARBA" id="ARBA00023136"/>
    </source>
</evidence>
<evidence type="ECO:0000256" key="10">
    <source>
        <dbReference type="ARBA" id="ARBA00022989"/>
    </source>
</evidence>
<dbReference type="NCBIfam" id="TIGR01007">
    <property type="entry name" value="eps_fam"/>
    <property type="match status" value="1"/>
</dbReference>
<evidence type="ECO:0000256" key="6">
    <source>
        <dbReference type="ARBA" id="ARBA00022692"/>
    </source>
</evidence>
<dbReference type="InterPro" id="IPR003856">
    <property type="entry name" value="LPS_length_determ_N"/>
</dbReference>
<proteinExistence type="inferred from homology"/>
<evidence type="ECO:0000256" key="14">
    <source>
        <dbReference type="SAM" id="Coils"/>
    </source>
</evidence>
<dbReference type="InterPro" id="IPR027417">
    <property type="entry name" value="P-loop_NTPase"/>
</dbReference>
<dbReference type="RefSeq" id="WP_284186358.1">
    <property type="nucleotide sequence ID" value="NZ_BSPX01000002.1"/>
</dbReference>
<dbReference type="SUPFAM" id="SSF52540">
    <property type="entry name" value="P-loop containing nucleoside triphosphate hydrolases"/>
    <property type="match status" value="1"/>
</dbReference>
<evidence type="ECO:0000256" key="5">
    <source>
        <dbReference type="ARBA" id="ARBA00022679"/>
    </source>
</evidence>
<comment type="caution">
    <text evidence="19">The sequence shown here is derived from an EMBL/GenBank/DDBJ whole genome shotgun (WGS) entry which is preliminary data.</text>
</comment>
<name>A0ABQ6F841_9RHOO</name>
<evidence type="ECO:0000256" key="3">
    <source>
        <dbReference type="ARBA" id="ARBA00022475"/>
    </source>
</evidence>
<evidence type="ECO:0000256" key="7">
    <source>
        <dbReference type="ARBA" id="ARBA00022741"/>
    </source>
</evidence>
<keyword evidence="4" id="KW-0997">Cell inner membrane</keyword>
<evidence type="ECO:0000256" key="2">
    <source>
        <dbReference type="ARBA" id="ARBA00008883"/>
    </source>
</evidence>
<dbReference type="InterPro" id="IPR050445">
    <property type="entry name" value="Bact_polysacc_biosynth/exp"/>
</dbReference>
<dbReference type="PANTHER" id="PTHR32309">
    <property type="entry name" value="TYROSINE-PROTEIN KINASE"/>
    <property type="match status" value="1"/>
</dbReference>
<keyword evidence="12 19" id="KW-0829">Tyrosine-protein kinase</keyword>
<keyword evidence="20" id="KW-1185">Reference proteome</keyword>
<evidence type="ECO:0000256" key="9">
    <source>
        <dbReference type="ARBA" id="ARBA00022840"/>
    </source>
</evidence>
<keyword evidence="7" id="KW-0547">Nucleotide-binding</keyword>
<feature type="domain" description="Polysaccharide chain length determinant N-terminal" evidence="16">
    <location>
        <begin position="29"/>
        <end position="116"/>
    </location>
</feature>
<dbReference type="Proteomes" id="UP001157167">
    <property type="component" value="Unassembled WGS sequence"/>
</dbReference>
<keyword evidence="5" id="KW-0808">Transferase</keyword>
<dbReference type="CDD" id="cd05387">
    <property type="entry name" value="BY-kinase"/>
    <property type="match status" value="1"/>
</dbReference>
<reference evidence="20" key="1">
    <citation type="journal article" date="2019" name="Int. J. Syst. Evol. Microbiol.">
        <title>The Global Catalogue of Microorganisms (GCM) 10K type strain sequencing project: providing services to taxonomists for standard genome sequencing and annotation.</title>
        <authorList>
            <consortium name="The Broad Institute Genomics Platform"/>
            <consortium name="The Broad Institute Genome Sequencing Center for Infectious Disease"/>
            <person name="Wu L."/>
            <person name="Ma J."/>
        </authorList>
    </citation>
    <scope>NUCLEOTIDE SEQUENCE [LARGE SCALE GENOMIC DNA]</scope>
    <source>
        <strain evidence="20">NBRC 102407</strain>
    </source>
</reference>
<evidence type="ECO:0000313" key="20">
    <source>
        <dbReference type="Proteomes" id="UP001157167"/>
    </source>
</evidence>
<sequence>MDNENLKAAAGISGQQIANSNEEPEGFAVGEIVAVVMEHRWLVATVTAVAVLLGVAWSVVSKPVYRADGLIQVEEKASGMSALKELQPLLGDSTTVSAELEILTSRMVLGRVIDKLKLNIDVQPKYFPLIGPAIARRYEGEQPNEPVLGLASYAWGGDVLRVDALDVPRDAQNKPLTLTAGEKGKFELTDADGDLVLAGSVGARANGRQFSIFVSNINARPGTRFVIVKRSTEAAVAALRRDFAAKERGKKSGIVEVSLQGDDADRNATVLDDILKTYVRQNVERRSAEAENTLKFLETQLPTLKQEMDAAEAAYNAYRQSRGSLDLNLETQSVLQSLVEVDNQIVALKQERDELRQSFTPEHPRVQAVDQRLERLRERRKQFDSDVTKLPDTQQKVLRLARDVEVSTTLYTNLVNTAQQLKVSKAGTVGDVRIIDAAAVASEPVGMKAPAKIAISALLGLIASLGIVWLKRSLRVVIEDPEVIESQLGLPVYATIPHSDDEVALFSRTRKGKTGELLAISKPEDDAIESLRGLRTTIHFALMDASHNSILITGSSPGLGKSFISKNLGAVLAQAGSRAVIIDADLRRGHINKEFGLRREVGVSEYVAGTVKLEDIVKPTAVPNLWVVTTGQIPPNPSELLMHLRFEQLLQQLGEQFDTLIIDAPPILAVSDAAIIGRLAGATLMVARAGHHPISELEQAVKRLNHAGVLVKGFVFNDLNTDRQRYRYGYKGYVYRYSYRNANAT</sequence>
<dbReference type="Pfam" id="PF13614">
    <property type="entry name" value="AAA_31"/>
    <property type="match status" value="1"/>
</dbReference>
<dbReference type="EMBL" id="BSPX01000002">
    <property type="protein sequence ID" value="GLT20765.1"/>
    <property type="molecule type" value="Genomic_DNA"/>
</dbReference>
<comment type="catalytic activity">
    <reaction evidence="13">
        <text>L-tyrosyl-[protein] + ATP = O-phospho-L-tyrosyl-[protein] + ADP + H(+)</text>
        <dbReference type="Rhea" id="RHEA:10596"/>
        <dbReference type="Rhea" id="RHEA-COMP:10136"/>
        <dbReference type="Rhea" id="RHEA-COMP:20101"/>
        <dbReference type="ChEBI" id="CHEBI:15378"/>
        <dbReference type="ChEBI" id="CHEBI:30616"/>
        <dbReference type="ChEBI" id="CHEBI:46858"/>
        <dbReference type="ChEBI" id="CHEBI:61978"/>
        <dbReference type="ChEBI" id="CHEBI:456216"/>
    </reaction>
</comment>
<evidence type="ECO:0000256" key="8">
    <source>
        <dbReference type="ARBA" id="ARBA00022777"/>
    </source>
</evidence>
<evidence type="ECO:0000256" key="4">
    <source>
        <dbReference type="ARBA" id="ARBA00022519"/>
    </source>
</evidence>
<evidence type="ECO:0000259" key="18">
    <source>
        <dbReference type="Pfam" id="PF13807"/>
    </source>
</evidence>
<dbReference type="Pfam" id="PF13807">
    <property type="entry name" value="GNVR"/>
    <property type="match status" value="1"/>
</dbReference>
<evidence type="ECO:0000256" key="12">
    <source>
        <dbReference type="ARBA" id="ARBA00023137"/>
    </source>
</evidence>
<dbReference type="InterPro" id="IPR032807">
    <property type="entry name" value="GNVR"/>
</dbReference>
<dbReference type="InterPro" id="IPR005702">
    <property type="entry name" value="Wzc-like_C"/>
</dbReference>
<keyword evidence="14" id="KW-0175">Coiled coil</keyword>
<keyword evidence="6 15" id="KW-0812">Transmembrane</keyword>
<gene>
    <name evidence="19" type="ORF">GCM10007933_02170</name>
</gene>
<dbReference type="InterPro" id="IPR025669">
    <property type="entry name" value="AAA_dom"/>
</dbReference>
<keyword evidence="10 15" id="KW-1133">Transmembrane helix</keyword>
<keyword evidence="8 19" id="KW-0418">Kinase</keyword>
<comment type="subcellular location">
    <subcellularLocation>
        <location evidence="1">Cell inner membrane</location>
        <topology evidence="1">Multi-pass membrane protein</topology>
    </subcellularLocation>
</comment>
<comment type="similarity">
    <text evidence="2">Belongs to the etk/wzc family.</text>
</comment>
<keyword evidence="3" id="KW-1003">Cell membrane</keyword>
<evidence type="ECO:0000256" key="15">
    <source>
        <dbReference type="SAM" id="Phobius"/>
    </source>
</evidence>
<keyword evidence="11 15" id="KW-0472">Membrane</keyword>